<dbReference type="OrthoDB" id="43003at2759"/>
<accession>A0A9K3KW59</accession>
<evidence type="ECO:0000313" key="4">
    <source>
        <dbReference type="Proteomes" id="UP000693970"/>
    </source>
</evidence>
<dbReference type="Proteomes" id="UP000693970">
    <property type="component" value="Unassembled WGS sequence"/>
</dbReference>
<dbReference type="PANTHER" id="PTHR10706:SF130">
    <property type="entry name" value="F-BOX ONLY PROTEIN 31"/>
    <property type="match status" value="1"/>
</dbReference>
<dbReference type="AlphaFoldDB" id="A0A9K3KW59"/>
<reference evidence="3" key="2">
    <citation type="submission" date="2021-04" db="EMBL/GenBank/DDBJ databases">
        <authorList>
            <person name="Podell S."/>
        </authorList>
    </citation>
    <scope>NUCLEOTIDE SEQUENCE</scope>
    <source>
        <strain evidence="3">Hildebrandi</strain>
    </source>
</reference>
<keyword evidence="4" id="KW-1185">Reference proteome</keyword>
<evidence type="ECO:0000256" key="2">
    <source>
        <dbReference type="ARBA" id="ARBA00022786"/>
    </source>
</evidence>
<dbReference type="Pfam" id="PF12014">
    <property type="entry name" value="Cyclin_D1_bind"/>
    <property type="match status" value="1"/>
</dbReference>
<proteinExistence type="predicted"/>
<dbReference type="InterPro" id="IPR045048">
    <property type="entry name" value="FBXO31/39"/>
</dbReference>
<gene>
    <name evidence="3" type="ORF">IV203_009814</name>
</gene>
<dbReference type="PANTHER" id="PTHR10706">
    <property type="entry name" value="F-BOX FAMILY PROTEIN"/>
    <property type="match status" value="1"/>
</dbReference>
<organism evidence="3 4">
    <name type="scientific">Nitzschia inconspicua</name>
    <dbReference type="NCBI Taxonomy" id="303405"/>
    <lineage>
        <taxon>Eukaryota</taxon>
        <taxon>Sar</taxon>
        <taxon>Stramenopiles</taxon>
        <taxon>Ochrophyta</taxon>
        <taxon>Bacillariophyta</taxon>
        <taxon>Bacillariophyceae</taxon>
        <taxon>Bacillariophycidae</taxon>
        <taxon>Bacillariales</taxon>
        <taxon>Bacillariaceae</taxon>
        <taxon>Nitzschia</taxon>
    </lineage>
</organism>
<evidence type="ECO:0000313" key="3">
    <source>
        <dbReference type="EMBL" id="KAG7350454.1"/>
    </source>
</evidence>
<dbReference type="EMBL" id="JAGRRH010000018">
    <property type="protein sequence ID" value="KAG7350454.1"/>
    <property type="molecule type" value="Genomic_DNA"/>
</dbReference>
<reference evidence="3" key="1">
    <citation type="journal article" date="2021" name="Sci. Rep.">
        <title>Diploid genomic architecture of Nitzschia inconspicua, an elite biomass production diatom.</title>
        <authorList>
            <person name="Oliver A."/>
            <person name="Podell S."/>
            <person name="Pinowska A."/>
            <person name="Traller J.C."/>
            <person name="Smith S.R."/>
            <person name="McClure R."/>
            <person name="Beliaev A."/>
            <person name="Bohutskyi P."/>
            <person name="Hill E.A."/>
            <person name="Rabines A."/>
            <person name="Zheng H."/>
            <person name="Allen L.Z."/>
            <person name="Kuo A."/>
            <person name="Grigoriev I.V."/>
            <person name="Allen A.E."/>
            <person name="Hazlebeck D."/>
            <person name="Allen E.E."/>
        </authorList>
    </citation>
    <scope>NUCLEOTIDE SEQUENCE</scope>
    <source>
        <strain evidence="3">Hildebrandi</strain>
    </source>
</reference>
<keyword evidence="2" id="KW-0833">Ubl conjugation pathway</keyword>
<sequence>MITTPLSNRILLCCIGGVVLVSVSAFLGNNNGRFVPSVHAFTSFHSHRQLSSTSSSFSLHSTSAFFDDGSTNFDDHNSLDHSSRRRTEFTDLGSVEESLERQRRIQQEERNGQRFVKYGDDLWALRKLMTKLSHKLLQAMQNGMRDDETEVREQLRQIEQQDPEFVYKTEMEQLKLAKMEGRDFDARKHSRNAYAARSCLPQFNLEGLWVGKYGHHGYEMINVTYHGDLLVAYKVTGDKNVPRGEITFQVDLSPVPPRIVGSSGGGDTLSSSFSGSSTVEPLQPITLTEKAAKKWGTTQLPRHKGLGQVAEPGFTNNQWMDGQLIIIGEEYFSFAWVPIEQQIFFGRPSPELALKMLRESGATTVTTGKTWDQPPSMDDDVAVLKQFVASCLEKTTETVEEDLNGDPFSCIWTGSETEECYFQ</sequence>
<evidence type="ECO:0000256" key="1">
    <source>
        <dbReference type="ARBA" id="ARBA00004906"/>
    </source>
</evidence>
<name>A0A9K3KW59_9STRA</name>
<comment type="pathway">
    <text evidence="1">Protein modification; protein ubiquitination.</text>
</comment>
<protein>
    <submittedName>
        <fullName evidence="3">Uncharacterized protein</fullName>
    </submittedName>
</protein>
<comment type="caution">
    <text evidence="3">The sequence shown here is derived from an EMBL/GenBank/DDBJ whole genome shotgun (WGS) entry which is preliminary data.</text>
</comment>